<dbReference type="PROSITE" id="PS51781">
    <property type="entry name" value="SH3B"/>
    <property type="match status" value="2"/>
</dbReference>
<dbReference type="InterPro" id="IPR050695">
    <property type="entry name" value="N-acetylmuramoyl_amidase_3"/>
</dbReference>
<dbReference type="PIRSF" id="PIRSF037846">
    <property type="entry name" value="Autolysin_YrvJ_prd"/>
    <property type="match status" value="1"/>
</dbReference>
<dbReference type="Gene3D" id="3.40.630.40">
    <property type="entry name" value="Zn-dependent exopeptidases"/>
    <property type="match status" value="1"/>
</dbReference>
<gene>
    <name evidence="5" type="ORF">CIL03_01580</name>
</gene>
<dbReference type="SMART" id="SM00287">
    <property type="entry name" value="SH3b"/>
    <property type="match status" value="2"/>
</dbReference>
<evidence type="ECO:0000313" key="6">
    <source>
        <dbReference type="Proteomes" id="UP000216498"/>
    </source>
</evidence>
<dbReference type="EMBL" id="NPMS01000001">
    <property type="protein sequence ID" value="OZU89857.1"/>
    <property type="molecule type" value="Genomic_DNA"/>
</dbReference>
<accession>A0A265NDG6</accession>
<dbReference type="GO" id="GO:0009253">
    <property type="term" value="P:peptidoglycan catabolic process"/>
    <property type="evidence" value="ECO:0007669"/>
    <property type="project" value="InterPro"/>
</dbReference>
<evidence type="ECO:0000256" key="3">
    <source>
        <dbReference type="SAM" id="SignalP"/>
    </source>
</evidence>
<evidence type="ECO:0000259" key="4">
    <source>
        <dbReference type="PROSITE" id="PS51781"/>
    </source>
</evidence>
<dbReference type="Proteomes" id="UP000216498">
    <property type="component" value="Unassembled WGS sequence"/>
</dbReference>
<dbReference type="GO" id="GO:0071555">
    <property type="term" value="P:cell wall organization"/>
    <property type="evidence" value="ECO:0007669"/>
    <property type="project" value="UniProtKB-KW"/>
</dbReference>
<dbReference type="InterPro" id="IPR003646">
    <property type="entry name" value="SH3-like_bac-type"/>
</dbReference>
<evidence type="ECO:0000313" key="5">
    <source>
        <dbReference type="EMBL" id="OZU89857.1"/>
    </source>
</evidence>
<dbReference type="InterPro" id="IPR002508">
    <property type="entry name" value="MurNAc-LAA_cat"/>
</dbReference>
<proteinExistence type="predicted"/>
<dbReference type="GO" id="GO:0008745">
    <property type="term" value="F:N-acetylmuramoyl-L-alanine amidase activity"/>
    <property type="evidence" value="ECO:0007669"/>
    <property type="project" value="InterPro"/>
</dbReference>
<keyword evidence="6" id="KW-1185">Reference proteome</keyword>
<dbReference type="RefSeq" id="WP_094883458.1">
    <property type="nucleotide sequence ID" value="NZ_NPMS01000001.1"/>
</dbReference>
<organism evidence="5 6">
    <name type="scientific">Virgibacillus indicus</name>
    <dbReference type="NCBI Taxonomy" id="2024554"/>
    <lineage>
        <taxon>Bacteria</taxon>
        <taxon>Bacillati</taxon>
        <taxon>Bacillota</taxon>
        <taxon>Bacilli</taxon>
        <taxon>Bacillales</taxon>
        <taxon>Bacillaceae</taxon>
        <taxon>Virgibacillus</taxon>
    </lineage>
</organism>
<dbReference type="SUPFAM" id="SSF53187">
    <property type="entry name" value="Zn-dependent exopeptidases"/>
    <property type="match status" value="1"/>
</dbReference>
<dbReference type="OrthoDB" id="9806267at2"/>
<dbReference type="Pfam" id="PF08239">
    <property type="entry name" value="SH3_3"/>
    <property type="match status" value="2"/>
</dbReference>
<dbReference type="InterPro" id="IPR017293">
    <property type="entry name" value="N-acetylmuramoyl-L-ala_amidase"/>
</dbReference>
<feature type="signal peptide" evidence="3">
    <location>
        <begin position="1"/>
        <end position="25"/>
    </location>
</feature>
<reference evidence="5 6" key="1">
    <citation type="submission" date="2017-08" db="EMBL/GenBank/DDBJ databases">
        <title>Virgibacillus indicus sp. nov. and Virgibacillus profoundi sp. nov, two moderately halophilic bacteria isolated from marine sediment by using the Microfluidic Streak Plate.</title>
        <authorList>
            <person name="Xu B."/>
            <person name="Hu B."/>
            <person name="Wang J."/>
            <person name="Zhu Y."/>
            <person name="Huang L."/>
            <person name="Du W."/>
            <person name="Huang Y."/>
        </authorList>
    </citation>
    <scope>NUCLEOTIDE SEQUENCE [LARGE SCALE GENOMIC DNA]</scope>
    <source>
        <strain evidence="5 6">IO3-P2-C2</strain>
    </source>
</reference>
<dbReference type="SMART" id="SM00646">
    <property type="entry name" value="Ami_3"/>
    <property type="match status" value="1"/>
</dbReference>
<evidence type="ECO:0000256" key="1">
    <source>
        <dbReference type="ARBA" id="ARBA00022801"/>
    </source>
</evidence>
<keyword evidence="3" id="KW-0732">Signal</keyword>
<dbReference type="AlphaFoldDB" id="A0A265NDG6"/>
<keyword evidence="2" id="KW-0961">Cell wall biogenesis/degradation</keyword>
<sequence length="344" mass="38572">MQVKKTALFFIMFFSVFLFTEHIHADEAIINVDNLNIRNGPGLDYEQIGQANTDEVYQIVGEQDEWVEIQFNNNTGWVTTEYISVRTESNNESPSADTITIQYENTHIRSNPAVDSDIIHFAEKGAVFNVISEQGDWFEVENDEATGFINKNLLGEDKTSSTTGFKNKTIVIDAGHGGRDVGAIGAKGSYEKDIAYLTAEELAKELTILGAEVLLTRPEDEFISLGSRVSFANIMDTDAFISIHYNSVPQLANVNGIETYYYHEQYEQLANYIQKEIVKETDAENRGKTHGDYLVIRQAFKPSVLLELGFISNQEKEALLQTSAYQKKIVSGIINGLGKYFANE</sequence>
<evidence type="ECO:0000256" key="2">
    <source>
        <dbReference type="ARBA" id="ARBA00023316"/>
    </source>
</evidence>
<name>A0A265NDG6_9BACI</name>
<dbReference type="PANTHER" id="PTHR30404:SF0">
    <property type="entry name" value="N-ACETYLMURAMOYL-L-ALANINE AMIDASE AMIC"/>
    <property type="match status" value="1"/>
</dbReference>
<keyword evidence="1" id="KW-0378">Hydrolase</keyword>
<dbReference type="PANTHER" id="PTHR30404">
    <property type="entry name" value="N-ACETYLMURAMOYL-L-ALANINE AMIDASE"/>
    <property type="match status" value="1"/>
</dbReference>
<dbReference type="CDD" id="cd02696">
    <property type="entry name" value="MurNAc-LAA"/>
    <property type="match status" value="1"/>
</dbReference>
<dbReference type="Pfam" id="PF01520">
    <property type="entry name" value="Amidase_3"/>
    <property type="match status" value="1"/>
</dbReference>
<feature type="domain" description="SH3b" evidence="4">
    <location>
        <begin position="25"/>
        <end position="87"/>
    </location>
</feature>
<dbReference type="GO" id="GO:0030288">
    <property type="term" value="C:outer membrane-bounded periplasmic space"/>
    <property type="evidence" value="ECO:0007669"/>
    <property type="project" value="TreeGrafter"/>
</dbReference>
<dbReference type="Gene3D" id="2.30.30.40">
    <property type="entry name" value="SH3 Domains"/>
    <property type="match status" value="2"/>
</dbReference>
<comment type="caution">
    <text evidence="5">The sequence shown here is derived from an EMBL/GenBank/DDBJ whole genome shotgun (WGS) entry which is preliminary data.</text>
</comment>
<feature type="domain" description="SH3b" evidence="4">
    <location>
        <begin position="96"/>
        <end position="158"/>
    </location>
</feature>
<feature type="chain" id="PRO_5012921597" evidence="3">
    <location>
        <begin position="26"/>
        <end position="344"/>
    </location>
</feature>
<protein>
    <submittedName>
        <fullName evidence="5">N-acetylmuramoyl-L-alanine amidase</fullName>
    </submittedName>
</protein>